<proteinExistence type="predicted"/>
<dbReference type="InterPro" id="IPR003795">
    <property type="entry name" value="DUF192"/>
</dbReference>
<organism evidence="1">
    <name type="scientific">virus sp. ctML55</name>
    <dbReference type="NCBI Taxonomy" id="2827627"/>
    <lineage>
        <taxon>Viruses</taxon>
    </lineage>
</organism>
<evidence type="ECO:0008006" key="2">
    <source>
        <dbReference type="Google" id="ProtNLM"/>
    </source>
</evidence>
<evidence type="ECO:0000313" key="1">
    <source>
        <dbReference type="EMBL" id="DAE30631.1"/>
    </source>
</evidence>
<accession>A0A8S5RGX7</accession>
<dbReference type="PANTHER" id="PTHR37953">
    <property type="entry name" value="UPF0127 PROTEIN MJ1496"/>
    <property type="match status" value="1"/>
</dbReference>
<dbReference type="InterPro" id="IPR038695">
    <property type="entry name" value="Saro_0823-like_sf"/>
</dbReference>
<dbReference type="PANTHER" id="PTHR37953:SF1">
    <property type="entry name" value="UPF0127 PROTEIN MJ1496"/>
    <property type="match status" value="1"/>
</dbReference>
<reference evidence="1" key="1">
    <citation type="journal article" date="2021" name="Proc. Natl. Acad. Sci. U.S.A.">
        <title>A Catalog of Tens of Thousands of Viruses from Human Metagenomes Reveals Hidden Associations with Chronic Diseases.</title>
        <authorList>
            <person name="Tisza M.J."/>
            <person name="Buck C.B."/>
        </authorList>
    </citation>
    <scope>NUCLEOTIDE SEQUENCE</scope>
    <source>
        <strain evidence="1">CtML55</strain>
    </source>
</reference>
<dbReference type="EMBL" id="BK059105">
    <property type="protein sequence ID" value="DAE30631.1"/>
    <property type="molecule type" value="Genomic_DNA"/>
</dbReference>
<protein>
    <recommendedName>
        <fullName evidence="2">DUF192 domain-containing protein</fullName>
    </recommendedName>
</protein>
<sequence length="62" mass="7276">MDRVKVNVGDKTYNCQVAKTEEDRKKGLMGVENLPPDEGMLFVWEDEDTREMWMKDTKIPLD</sequence>
<name>A0A8S5RGX7_9VIRU</name>
<dbReference type="Pfam" id="PF02643">
    <property type="entry name" value="DUF192"/>
    <property type="match status" value="1"/>
</dbReference>
<dbReference type="Gene3D" id="2.60.120.1140">
    <property type="entry name" value="Protein of unknown function DUF192"/>
    <property type="match status" value="1"/>
</dbReference>